<evidence type="ECO:0000259" key="2">
    <source>
        <dbReference type="Pfam" id="PF17906"/>
    </source>
</evidence>
<dbReference type="AlphaFoldDB" id="A0A915HH99"/>
<keyword evidence="3" id="KW-1185">Reference proteome</keyword>
<dbReference type="WBParaSite" id="nRc.2.0.1.t00696-RA">
    <property type="protein sequence ID" value="nRc.2.0.1.t00696-RA"/>
    <property type="gene ID" value="nRc.2.0.1.g00696"/>
</dbReference>
<organism evidence="3 4">
    <name type="scientific">Romanomermis culicivorax</name>
    <name type="common">Nematode worm</name>
    <dbReference type="NCBI Taxonomy" id="13658"/>
    <lineage>
        <taxon>Eukaryota</taxon>
        <taxon>Metazoa</taxon>
        <taxon>Ecdysozoa</taxon>
        <taxon>Nematoda</taxon>
        <taxon>Enoplea</taxon>
        <taxon>Dorylaimia</taxon>
        <taxon>Mermithida</taxon>
        <taxon>Mermithoidea</taxon>
        <taxon>Mermithidae</taxon>
        <taxon>Romanomermis</taxon>
    </lineage>
</organism>
<feature type="compositionally biased region" description="Low complexity" evidence="1">
    <location>
        <begin position="182"/>
        <end position="194"/>
    </location>
</feature>
<evidence type="ECO:0000256" key="1">
    <source>
        <dbReference type="SAM" id="MobiDB-lite"/>
    </source>
</evidence>
<protein>
    <submittedName>
        <fullName evidence="4">Mos1 transposase HTH domain-containing protein</fullName>
    </submittedName>
</protein>
<sequence>MISDATIDLSSSLRFESHIIWRIQVEIDQFSIYQRQQCPTSVHTQNVQSTYFSDQKYGVSMTTIWSMVDDFWERGSHSTSPQLHEYNLGRTAVEATRNIWQAYGQPAVSARIVEWRFAKFRTGAHSIKDESHSGRSVSVPKVSDLSGVSGSIISTAKNGSLHNNIPDVSRSQPPRQLKPSKFRSSSPNQSSSSTFFLGRSSKLSPLPPLSEFFAAAVVATSKCDKYRRKKFNRNDLPLRKAPATETMQTFKSATSSRNNIELKARSTN</sequence>
<dbReference type="Proteomes" id="UP000887565">
    <property type="component" value="Unplaced"/>
</dbReference>
<feature type="region of interest" description="Disordered" evidence="1">
    <location>
        <begin position="156"/>
        <end position="194"/>
    </location>
</feature>
<dbReference type="Gene3D" id="1.10.10.1450">
    <property type="match status" value="1"/>
</dbReference>
<dbReference type="InterPro" id="IPR041426">
    <property type="entry name" value="Mos1_HTH"/>
</dbReference>
<proteinExistence type="predicted"/>
<evidence type="ECO:0000313" key="4">
    <source>
        <dbReference type="WBParaSite" id="nRc.2.0.1.t00696-RA"/>
    </source>
</evidence>
<name>A0A915HH99_ROMCU</name>
<evidence type="ECO:0000313" key="3">
    <source>
        <dbReference type="Proteomes" id="UP000887565"/>
    </source>
</evidence>
<dbReference type="Pfam" id="PF17906">
    <property type="entry name" value="HTH_48"/>
    <property type="match status" value="1"/>
</dbReference>
<accession>A0A915HH99</accession>
<reference evidence="4" key="1">
    <citation type="submission" date="2022-11" db="UniProtKB">
        <authorList>
            <consortium name="WormBaseParasite"/>
        </authorList>
    </citation>
    <scope>IDENTIFICATION</scope>
</reference>
<feature type="domain" description="Mos1 transposase HTH" evidence="2">
    <location>
        <begin position="83"/>
        <end position="123"/>
    </location>
</feature>